<name>A0ABT9HWH7_9GAMM</name>
<evidence type="ECO:0000313" key="3">
    <source>
        <dbReference type="Proteomes" id="UP001231109"/>
    </source>
</evidence>
<feature type="coiled-coil region" evidence="1">
    <location>
        <begin position="5"/>
        <end position="46"/>
    </location>
</feature>
<dbReference type="EMBL" id="JAPJDZ010000009">
    <property type="protein sequence ID" value="MDP5135478.1"/>
    <property type="molecule type" value="Genomic_DNA"/>
</dbReference>
<keyword evidence="1" id="KW-0175">Coiled coil</keyword>
<comment type="caution">
    <text evidence="2">The sequence shown here is derived from an EMBL/GenBank/DDBJ whole genome shotgun (WGS) entry which is preliminary data.</text>
</comment>
<reference evidence="2 3" key="1">
    <citation type="submission" date="2022-11" db="EMBL/GenBank/DDBJ databases">
        <title>Viruses from the air-sea interface of a natural surface slick.</title>
        <authorList>
            <person name="Rahlff J."/>
            <person name="Holmfeldt K."/>
        </authorList>
    </citation>
    <scope>NUCLEOTIDE SEQUENCE [LARGE SCALE GENOMIC DNA]</scope>
    <source>
        <strain evidence="2 3">SMS4</strain>
    </source>
</reference>
<proteinExistence type="predicted"/>
<evidence type="ECO:0008006" key="4">
    <source>
        <dbReference type="Google" id="ProtNLM"/>
    </source>
</evidence>
<evidence type="ECO:0000313" key="2">
    <source>
        <dbReference type="EMBL" id="MDP5135478.1"/>
    </source>
</evidence>
<organism evidence="2 3">
    <name type="scientific">Rheinheimera baltica</name>
    <dbReference type="NCBI Taxonomy" id="67576"/>
    <lineage>
        <taxon>Bacteria</taxon>
        <taxon>Pseudomonadati</taxon>
        <taxon>Pseudomonadota</taxon>
        <taxon>Gammaproteobacteria</taxon>
        <taxon>Chromatiales</taxon>
        <taxon>Chromatiaceae</taxon>
        <taxon>Rheinheimera</taxon>
    </lineage>
</organism>
<accession>A0ABT9HWH7</accession>
<sequence>MTTLISELETAVQNLLQKNIQLKQQLATLTEQHELLQLDVMEKEEQQNTDAARIKTLLETVQAGNN</sequence>
<dbReference type="Proteomes" id="UP001231109">
    <property type="component" value="Unassembled WGS sequence"/>
</dbReference>
<gene>
    <name evidence="2" type="ORF">ORJ04_05890</name>
</gene>
<keyword evidence="3" id="KW-1185">Reference proteome</keyword>
<protein>
    <recommendedName>
        <fullName evidence="4">DUF904 domain-containing protein</fullName>
    </recommendedName>
</protein>
<dbReference type="RefSeq" id="WP_305974459.1">
    <property type="nucleotide sequence ID" value="NZ_JAPJDZ010000009.1"/>
</dbReference>
<evidence type="ECO:0000256" key="1">
    <source>
        <dbReference type="SAM" id="Coils"/>
    </source>
</evidence>